<reference evidence="3" key="1">
    <citation type="submission" date="2016-04" db="UniProtKB">
        <authorList>
            <consortium name="WormBaseParasite"/>
        </authorList>
    </citation>
    <scope>IDENTIFICATION</scope>
</reference>
<dbReference type="Proteomes" id="UP000046393">
    <property type="component" value="Unplaced"/>
</dbReference>
<name>A0A0N5AKE5_9BILA</name>
<feature type="region of interest" description="Disordered" evidence="1">
    <location>
        <begin position="1157"/>
        <end position="1232"/>
    </location>
</feature>
<sequence>MTDADQDFLWQRFSSKVGHRPNMLITTGGHRTKPESKSLYTELTQNVQKLKRSFSEIRRRPSLIDYWIKRKCTKTDGRNFFHPFLSCNERDNANRMSKPSITNCTAWYQNGRQTVTDKCVARKIAGQTIQRSYSFKFPYEKKHLIERDIQQRISERVPTSRKKKVAENDKEKEHRNSAATSLLSTMTRLRKSTFKESSNSQSKNLLRLSITNSIKKCQSSAAVVNTANRKNQNLNNERYRCSSFAANGIVSGRNSHQNYEKPNCLYKESVNTANLSYRPCIKAKKHSTASSSPLCISTSSMSSMSTLSEELVNDKCYNNEVTKNNNKTGESLRIKSKSEYYPMRLKVDCDIRIPRAQLVDVHRSTSRHHKKSRCKRCRSVPEIIYNKNSEKRINSDYDDDDDSDNRNNVVFVNWNNDEVDINDSLSDDDDDEGNYYLDNDDSDSEEYGYDYEHDLSDTTKYVVGSSRKHSQNITCHTLIGIQEGKTASNLTGKSFLHQNDDNVWTNKQNYLQSSNDLIQCNQKTRANEESIKPHQASKFGYYSDAYDSDSLGNFNQCGLKKPVKRCSSSNWTINHCYTGFTHHTNDRCLEQRQKQQYYSLRQPRVQKICYSATTNENHRRNNHRDQLLKQKQQFDRNDDDINCCTSSETAELCTQLIVPLLKSKSWTGEKSRKSAPSTAAELPNRNVAEISVSASSPPQPKLQRTFSVRQVHATLNDFQRINLSDLNVSTKQLNSENRLHNLPSTVLKTAAAITNTAMESESEASSLLTATSLVEQKHRIDNSNVDYGEHIRLRKQSKNVEKMRRVHSLCDRNNEVIYRNLQLLGHSESFTADDSYHRHYRQQTNHCSRPLSITLPVSISIDDLAKIAQFPTQYEQDMLNVEYGPGIVQKLREKFTKLSRNLTSTARISRHLTRKRFPSVDDILCTSTANRHFQSVGSRHHRISEVPFFSRRDGSGPLLRSQTVLPIESFDISHSGSDSNFCQERIAAAARQTQGDKAAIDSAVTAESLDYEIMPIRALKEKFESYSRELVIPKTVDKNAKSAFRRNNRSHSATTRRSNMLMTRSYSLNDDDTDDDTAAFGSDDEPEFIRVQRRLKNSKRELHDRNLKVVSSKVDHRYTPDKKSSPAVTKPADVTLPKFSSSARLIVYPPTHIFEDAHSSPRPASILDLDNPPDPDSARASPLNQQNIQPEYTFSLSPNSGFDRSPPPEEPNPPECYTEKATETVYSPKTTESASYTKRANVECQDNAVLSKPQVPVDDGSGIEEMQKLLSKFNVIREQKNQSDTVVEASASPNTASATSPPQPVVVSSSSEKPLTKFVATKPKPRSTKAAFVTNIHSTFSTDSSELLRTRKSSLVAVPKPRDFLPQNTRVELLVHPKQSPLNEQLSGTNTETSLHHSPNSDAQTTKRNASIVTVTADDDSALRSSPRQLLLSQRRNVAEAERAKERVLLKEGFALSRCKFFLAHIGGFSSAAAAAMFEIIEIAYEIWKQY</sequence>
<evidence type="ECO:0000256" key="1">
    <source>
        <dbReference type="SAM" id="MobiDB-lite"/>
    </source>
</evidence>
<feature type="region of interest" description="Disordered" evidence="1">
    <location>
        <begin position="155"/>
        <end position="178"/>
    </location>
</feature>
<organism evidence="2 3">
    <name type="scientific">Syphacia muris</name>
    <dbReference type="NCBI Taxonomy" id="451379"/>
    <lineage>
        <taxon>Eukaryota</taxon>
        <taxon>Metazoa</taxon>
        <taxon>Ecdysozoa</taxon>
        <taxon>Nematoda</taxon>
        <taxon>Chromadorea</taxon>
        <taxon>Rhabditida</taxon>
        <taxon>Spirurina</taxon>
        <taxon>Oxyuridomorpha</taxon>
        <taxon>Oxyuroidea</taxon>
        <taxon>Oxyuridae</taxon>
        <taxon>Syphacia</taxon>
    </lineage>
</organism>
<evidence type="ECO:0000313" key="3">
    <source>
        <dbReference type="WBParaSite" id="SMUV_0000496401-mRNA-1"/>
    </source>
</evidence>
<feature type="region of interest" description="Disordered" evidence="1">
    <location>
        <begin position="1102"/>
        <end position="1133"/>
    </location>
</feature>
<feature type="region of interest" description="Disordered" evidence="1">
    <location>
        <begin position="1288"/>
        <end position="1310"/>
    </location>
</feature>
<evidence type="ECO:0000313" key="2">
    <source>
        <dbReference type="Proteomes" id="UP000046393"/>
    </source>
</evidence>
<feature type="compositionally biased region" description="Basic and acidic residues" evidence="1">
    <location>
        <begin position="1102"/>
        <end position="1124"/>
    </location>
</feature>
<feature type="region of interest" description="Disordered" evidence="1">
    <location>
        <begin position="420"/>
        <end position="445"/>
    </location>
</feature>
<dbReference type="WBParaSite" id="SMUV_0000496401-mRNA-1">
    <property type="protein sequence ID" value="SMUV_0000496401-mRNA-1"/>
    <property type="gene ID" value="SMUV_0000496401"/>
</dbReference>
<proteinExistence type="predicted"/>
<feature type="region of interest" description="Disordered" evidence="1">
    <location>
        <begin position="1376"/>
        <end position="1408"/>
    </location>
</feature>
<feature type="compositionally biased region" description="Basic and acidic residues" evidence="1">
    <location>
        <begin position="165"/>
        <end position="176"/>
    </location>
</feature>
<feature type="compositionally biased region" description="Polar residues" evidence="1">
    <location>
        <begin position="1380"/>
        <end position="1408"/>
    </location>
</feature>
<feature type="compositionally biased region" description="Low complexity" evidence="1">
    <location>
        <begin position="1289"/>
        <end position="1310"/>
    </location>
</feature>
<accession>A0A0N5AKE5</accession>
<feature type="compositionally biased region" description="Polar residues" evidence="1">
    <location>
        <begin position="1182"/>
        <end position="1202"/>
    </location>
</feature>
<keyword evidence="2" id="KW-1185">Reference proteome</keyword>
<protein>
    <submittedName>
        <fullName evidence="3">Non-specific serine/threonine protein kinase</fullName>
    </submittedName>
</protein>